<dbReference type="Proteomes" id="UP000828390">
    <property type="component" value="Unassembled WGS sequence"/>
</dbReference>
<comment type="caution">
    <text evidence="2">The sequence shown here is derived from an EMBL/GenBank/DDBJ whole genome shotgun (WGS) entry which is preliminary data.</text>
</comment>
<keyword evidence="1" id="KW-1133">Transmembrane helix</keyword>
<reference evidence="2" key="1">
    <citation type="journal article" date="2019" name="bioRxiv">
        <title>The Genome of the Zebra Mussel, Dreissena polymorpha: A Resource for Invasive Species Research.</title>
        <authorList>
            <person name="McCartney M.A."/>
            <person name="Auch B."/>
            <person name="Kono T."/>
            <person name="Mallez S."/>
            <person name="Zhang Y."/>
            <person name="Obille A."/>
            <person name="Becker A."/>
            <person name="Abrahante J.E."/>
            <person name="Garbe J."/>
            <person name="Badalamenti J.P."/>
            <person name="Herman A."/>
            <person name="Mangelson H."/>
            <person name="Liachko I."/>
            <person name="Sullivan S."/>
            <person name="Sone E.D."/>
            <person name="Koren S."/>
            <person name="Silverstein K.A.T."/>
            <person name="Beckman K.B."/>
            <person name="Gohl D.M."/>
        </authorList>
    </citation>
    <scope>NUCLEOTIDE SEQUENCE</scope>
    <source>
        <strain evidence="2">Duluth1</strain>
        <tissue evidence="2">Whole animal</tissue>
    </source>
</reference>
<keyword evidence="3" id="KW-1185">Reference proteome</keyword>
<evidence type="ECO:0000313" key="3">
    <source>
        <dbReference type="Proteomes" id="UP000828390"/>
    </source>
</evidence>
<protein>
    <submittedName>
        <fullName evidence="2">Uncharacterized protein</fullName>
    </submittedName>
</protein>
<dbReference type="EMBL" id="JAIWYP010000006">
    <property type="protein sequence ID" value="KAH3814379.1"/>
    <property type="molecule type" value="Genomic_DNA"/>
</dbReference>
<keyword evidence="1" id="KW-0472">Membrane</keyword>
<evidence type="ECO:0000313" key="2">
    <source>
        <dbReference type="EMBL" id="KAH3814379.1"/>
    </source>
</evidence>
<accession>A0A9D4GF56</accession>
<sequence length="72" mass="7790">MDAVTKCASNVTSINVTEQETFNATSLNVSVLKFPPVGYYGDTSALLWRVILLILISIGTIGNAVTIYVLLR</sequence>
<evidence type="ECO:0000256" key="1">
    <source>
        <dbReference type="SAM" id="Phobius"/>
    </source>
</evidence>
<keyword evidence="1" id="KW-0812">Transmembrane</keyword>
<proteinExistence type="predicted"/>
<feature type="transmembrane region" description="Helical" evidence="1">
    <location>
        <begin position="46"/>
        <end position="71"/>
    </location>
</feature>
<organism evidence="2 3">
    <name type="scientific">Dreissena polymorpha</name>
    <name type="common">Zebra mussel</name>
    <name type="synonym">Mytilus polymorpha</name>
    <dbReference type="NCBI Taxonomy" id="45954"/>
    <lineage>
        <taxon>Eukaryota</taxon>
        <taxon>Metazoa</taxon>
        <taxon>Spiralia</taxon>
        <taxon>Lophotrochozoa</taxon>
        <taxon>Mollusca</taxon>
        <taxon>Bivalvia</taxon>
        <taxon>Autobranchia</taxon>
        <taxon>Heteroconchia</taxon>
        <taxon>Euheterodonta</taxon>
        <taxon>Imparidentia</taxon>
        <taxon>Neoheterodontei</taxon>
        <taxon>Myida</taxon>
        <taxon>Dreissenoidea</taxon>
        <taxon>Dreissenidae</taxon>
        <taxon>Dreissena</taxon>
    </lineage>
</organism>
<reference evidence="2" key="2">
    <citation type="submission" date="2020-11" db="EMBL/GenBank/DDBJ databases">
        <authorList>
            <person name="McCartney M.A."/>
            <person name="Auch B."/>
            <person name="Kono T."/>
            <person name="Mallez S."/>
            <person name="Becker A."/>
            <person name="Gohl D.M."/>
            <person name="Silverstein K.A.T."/>
            <person name="Koren S."/>
            <person name="Bechman K.B."/>
            <person name="Herman A."/>
            <person name="Abrahante J.E."/>
            <person name="Garbe J."/>
        </authorList>
    </citation>
    <scope>NUCLEOTIDE SEQUENCE</scope>
    <source>
        <strain evidence="2">Duluth1</strain>
        <tissue evidence="2">Whole animal</tissue>
    </source>
</reference>
<dbReference type="AlphaFoldDB" id="A0A9D4GF56"/>
<name>A0A9D4GF56_DREPO</name>
<gene>
    <name evidence="2" type="ORF">DPMN_142875</name>
</gene>